<dbReference type="EMBL" id="JASPKY010000309">
    <property type="protein sequence ID" value="KAK9709452.1"/>
    <property type="molecule type" value="Genomic_DNA"/>
</dbReference>
<name>A0AAW1JXQ4_POPJA</name>
<gene>
    <name evidence="1" type="ORF">QE152_g26587</name>
</gene>
<evidence type="ECO:0000313" key="1">
    <source>
        <dbReference type="EMBL" id="KAK9709452.1"/>
    </source>
</evidence>
<comment type="caution">
    <text evidence="1">The sequence shown here is derived from an EMBL/GenBank/DDBJ whole genome shotgun (WGS) entry which is preliminary data.</text>
</comment>
<organism evidence="1 2">
    <name type="scientific">Popillia japonica</name>
    <name type="common">Japanese beetle</name>
    <dbReference type="NCBI Taxonomy" id="7064"/>
    <lineage>
        <taxon>Eukaryota</taxon>
        <taxon>Metazoa</taxon>
        <taxon>Ecdysozoa</taxon>
        <taxon>Arthropoda</taxon>
        <taxon>Hexapoda</taxon>
        <taxon>Insecta</taxon>
        <taxon>Pterygota</taxon>
        <taxon>Neoptera</taxon>
        <taxon>Endopterygota</taxon>
        <taxon>Coleoptera</taxon>
        <taxon>Polyphaga</taxon>
        <taxon>Scarabaeiformia</taxon>
        <taxon>Scarabaeidae</taxon>
        <taxon>Rutelinae</taxon>
        <taxon>Popillia</taxon>
    </lineage>
</organism>
<proteinExistence type="predicted"/>
<sequence length="172" mass="20068">MSADQFHHQVEKSLKRSKVYDFNDYEQCVQVANSGKVNVVNMSKEHFFDWKDCTSKSKLQKSTPRAYLQDMVFICFTRGNFTLKYKTAFAGNPIELNCLLAKHSKTGILKPNCRTYNRGVAIDRKETDRKETLLLKLRPIIPENRIQFWENLPTYNCTDDLNRETDLADDMS</sequence>
<protein>
    <submittedName>
        <fullName evidence="1">Uncharacterized protein</fullName>
    </submittedName>
</protein>
<reference evidence="1 2" key="1">
    <citation type="journal article" date="2024" name="BMC Genomics">
        <title>De novo assembly and annotation of Popillia japonica's genome with initial clues to its potential as an invasive pest.</title>
        <authorList>
            <person name="Cucini C."/>
            <person name="Boschi S."/>
            <person name="Funari R."/>
            <person name="Cardaioli E."/>
            <person name="Iannotti N."/>
            <person name="Marturano G."/>
            <person name="Paoli F."/>
            <person name="Bruttini M."/>
            <person name="Carapelli A."/>
            <person name="Frati F."/>
            <person name="Nardi F."/>
        </authorList>
    </citation>
    <scope>NUCLEOTIDE SEQUENCE [LARGE SCALE GENOMIC DNA]</scope>
    <source>
        <strain evidence="1">DMR45628</strain>
    </source>
</reference>
<accession>A0AAW1JXQ4</accession>
<keyword evidence="2" id="KW-1185">Reference proteome</keyword>
<evidence type="ECO:0000313" key="2">
    <source>
        <dbReference type="Proteomes" id="UP001458880"/>
    </source>
</evidence>
<dbReference type="AlphaFoldDB" id="A0AAW1JXQ4"/>
<dbReference type="Proteomes" id="UP001458880">
    <property type="component" value="Unassembled WGS sequence"/>
</dbReference>